<dbReference type="GO" id="GO:0009403">
    <property type="term" value="P:toxin biosynthetic process"/>
    <property type="evidence" value="ECO:0007669"/>
    <property type="project" value="InterPro"/>
</dbReference>
<keyword evidence="2 5" id="KW-0812">Transmembrane</keyword>
<reference evidence="6" key="3">
    <citation type="submission" date="2017-06" db="EMBL/GenBank/DDBJ databases">
        <authorList>
            <person name="Kim H.J."/>
            <person name="Triplett B.A."/>
        </authorList>
    </citation>
    <scope>NUCLEOTIDE SEQUENCE</scope>
    <source>
        <strain evidence="6">HLGZ1</strain>
    </source>
</reference>
<evidence type="ECO:0000256" key="1">
    <source>
        <dbReference type="ARBA" id="ARBA00004141"/>
    </source>
</evidence>
<accession>A0A248LLG3</accession>
<evidence type="ECO:0000256" key="5">
    <source>
        <dbReference type="SAM" id="Phobius"/>
    </source>
</evidence>
<name>A0A248LLG3_9NEIS</name>
<evidence type="ECO:0000313" key="9">
    <source>
        <dbReference type="Proteomes" id="UP001200247"/>
    </source>
</evidence>
<comment type="subcellular location">
    <subcellularLocation>
        <location evidence="1">Membrane</location>
        <topology evidence="1">Multi-pass membrane protein</topology>
    </subcellularLocation>
</comment>
<evidence type="ECO:0000256" key="3">
    <source>
        <dbReference type="ARBA" id="ARBA00022989"/>
    </source>
</evidence>
<evidence type="ECO:0000256" key="4">
    <source>
        <dbReference type="ARBA" id="ARBA00023136"/>
    </source>
</evidence>
<proteinExistence type="predicted"/>
<feature type="transmembrane region" description="Helical" evidence="5">
    <location>
        <begin position="63"/>
        <end position="85"/>
    </location>
</feature>
<reference evidence="6" key="1">
    <citation type="journal article" date="2017" name="J. Antimicrob. Chemother.">
        <title>Emergence and genomic analysis of MDR Laribacter hongkongensis strain HLGZ1 from Guangzhou, China.</title>
        <authorList>
            <person name="Wu H.K."/>
            <person name="Chen J.H."/>
            <person name="Yang L."/>
            <person name="Li A.R."/>
            <person name="Su D.H."/>
            <person name="Lin Y.P."/>
            <person name="Chen D.Q."/>
        </authorList>
    </citation>
    <scope>NUCLEOTIDE SEQUENCE</scope>
    <source>
        <strain evidence="6">HLGZ1</strain>
    </source>
</reference>
<organism evidence="6 8">
    <name type="scientific">Laribacter hongkongensis</name>
    <dbReference type="NCBI Taxonomy" id="168471"/>
    <lineage>
        <taxon>Bacteria</taxon>
        <taxon>Pseudomonadati</taxon>
        <taxon>Pseudomonadota</taxon>
        <taxon>Betaproteobacteria</taxon>
        <taxon>Neisseriales</taxon>
        <taxon>Aquaspirillaceae</taxon>
        <taxon>Laribacter</taxon>
    </lineage>
</organism>
<dbReference type="PANTHER" id="PTHR36926">
    <property type="entry name" value="COLICIN V PRODUCTION PROTEIN"/>
    <property type="match status" value="1"/>
</dbReference>
<dbReference type="GO" id="GO:0016020">
    <property type="term" value="C:membrane"/>
    <property type="evidence" value="ECO:0007669"/>
    <property type="project" value="UniProtKB-SubCell"/>
</dbReference>
<dbReference type="Proteomes" id="UP000197424">
    <property type="component" value="Chromosome"/>
</dbReference>
<feature type="transmembrane region" description="Helical" evidence="5">
    <location>
        <begin position="97"/>
        <end position="123"/>
    </location>
</feature>
<keyword evidence="3 5" id="KW-1133">Transmembrane helix</keyword>
<dbReference type="InterPro" id="IPR052719">
    <property type="entry name" value="CvpA-like"/>
</dbReference>
<dbReference type="PANTHER" id="PTHR36926:SF1">
    <property type="entry name" value="COLICIN V PRODUCTION PROTEIN"/>
    <property type="match status" value="1"/>
</dbReference>
<dbReference type="Pfam" id="PF02674">
    <property type="entry name" value="Colicin_V"/>
    <property type="match status" value="1"/>
</dbReference>
<dbReference type="InterPro" id="IPR003825">
    <property type="entry name" value="Colicin-V_CvpA"/>
</dbReference>
<reference evidence="7 9" key="4">
    <citation type="submission" date="2021-10" db="EMBL/GenBank/DDBJ databases">
        <title>Whole-genome sequencing analysis of Laribacter hongkongensis: virulence gene profiles, carbohydrate-active enzyme prediction, and antimicrobial resistance characterization.</title>
        <authorList>
            <person name="Yuan P."/>
            <person name="Zhan Y."/>
            <person name="Chen D."/>
        </authorList>
    </citation>
    <scope>NUCLEOTIDE SEQUENCE [LARGE SCALE GENOMIC DNA]</scope>
    <source>
        <strain evidence="7 9">W67</strain>
    </source>
</reference>
<dbReference type="RefSeq" id="WP_012697582.1">
    <property type="nucleotide sequence ID" value="NZ_CP022115.1"/>
</dbReference>
<evidence type="ECO:0000313" key="7">
    <source>
        <dbReference type="EMBL" id="MCG9025920.1"/>
    </source>
</evidence>
<dbReference type="EMBL" id="CP022115">
    <property type="protein sequence ID" value="ASJ25003.1"/>
    <property type="molecule type" value="Genomic_DNA"/>
</dbReference>
<dbReference type="OMA" id="FTWVDWA"/>
<sequence length="182" mass="19554">MTTFDWILLALIGASTLLSLWRGMAHEVLSLASWFVAFWVAKSYAAEFEPLVPASVPTADLRWLLAFAGLMLAGWMACAVVRALVSRMVAGVGLGGLDRLLGAGFGLARGVLIATLIVLMGGLTRMPGEPFWQNSQIVAPLEMLAQKLTPWLPEAMASRIDFNKKAAPPAFPSQPFQPSLAT</sequence>
<evidence type="ECO:0000313" key="6">
    <source>
        <dbReference type="EMBL" id="ASJ25003.1"/>
    </source>
</evidence>
<dbReference type="AlphaFoldDB" id="A0A248LLG3"/>
<protein>
    <submittedName>
        <fullName evidence="6">Colicin V production protein</fullName>
    </submittedName>
    <submittedName>
        <fullName evidence="7">CvpA family protein</fullName>
    </submittedName>
</protein>
<dbReference type="GeneID" id="75110696"/>
<gene>
    <name evidence="7" type="ORF">LH440_08400</name>
    <name evidence="6" type="ORF">LHGZ1_2172</name>
</gene>
<keyword evidence="4 5" id="KW-0472">Membrane</keyword>
<reference evidence="8" key="2">
    <citation type="submission" date="2017-06" db="EMBL/GenBank/DDBJ databases">
        <title>Whole genome sequence of Laribacter hongkongensis LHGZ1.</title>
        <authorList>
            <person name="Chen D."/>
            <person name="Wu H."/>
            <person name="Chen J."/>
        </authorList>
    </citation>
    <scope>NUCLEOTIDE SEQUENCE [LARGE SCALE GENOMIC DNA]</scope>
    <source>
        <strain evidence="8">LHGZ1</strain>
    </source>
</reference>
<evidence type="ECO:0000313" key="8">
    <source>
        <dbReference type="Proteomes" id="UP000197424"/>
    </source>
</evidence>
<dbReference type="EMBL" id="JAJAXM010000012">
    <property type="protein sequence ID" value="MCG9025920.1"/>
    <property type="molecule type" value="Genomic_DNA"/>
</dbReference>
<evidence type="ECO:0000256" key="2">
    <source>
        <dbReference type="ARBA" id="ARBA00022692"/>
    </source>
</evidence>
<dbReference type="OrthoDB" id="9810601at2"/>
<dbReference type="Proteomes" id="UP001200247">
    <property type="component" value="Unassembled WGS sequence"/>
</dbReference>